<protein>
    <recommendedName>
        <fullName evidence="2">UPF0102 protein C5749_11475</fullName>
    </recommendedName>
</protein>
<sequence>MASHLEFGRHGEWEAQAFLRTQGYQILQLNWRYKRWEIDIIAKEGDILTFIEVKSRSSTQYGEPSQFVDLKKQKNIIRAAGVFLRRSNHQGDIRFDIVSVYSHNGKKDISLVKDAFWGSYS</sequence>
<dbReference type="Pfam" id="PF02021">
    <property type="entry name" value="UPF0102"/>
    <property type="match status" value="1"/>
</dbReference>
<dbReference type="PANTHER" id="PTHR34039">
    <property type="entry name" value="UPF0102 PROTEIN YRAN"/>
    <property type="match status" value="1"/>
</dbReference>
<gene>
    <name evidence="3" type="ORF">C5749_11475</name>
</gene>
<dbReference type="PANTHER" id="PTHR34039:SF1">
    <property type="entry name" value="UPF0102 PROTEIN YRAN"/>
    <property type="match status" value="1"/>
</dbReference>
<dbReference type="NCBIfam" id="TIGR00252">
    <property type="entry name" value="YraN family protein"/>
    <property type="match status" value="1"/>
</dbReference>
<accession>A0A2S9JLU0</accession>
<evidence type="ECO:0000256" key="1">
    <source>
        <dbReference type="ARBA" id="ARBA00006738"/>
    </source>
</evidence>
<evidence type="ECO:0000256" key="2">
    <source>
        <dbReference type="HAMAP-Rule" id="MF_00048"/>
    </source>
</evidence>
<dbReference type="RefSeq" id="WP_105726154.1">
    <property type="nucleotide sequence ID" value="NZ_PVBS01000002.1"/>
</dbReference>
<proteinExistence type="inferred from homology"/>
<dbReference type="InterPro" id="IPR003509">
    <property type="entry name" value="UPF0102_YraN-like"/>
</dbReference>
<dbReference type="NCBIfam" id="NF009150">
    <property type="entry name" value="PRK12497.1-3"/>
    <property type="match status" value="1"/>
</dbReference>
<dbReference type="InterPro" id="IPR011856">
    <property type="entry name" value="tRNA_endonuc-like_dom_sf"/>
</dbReference>
<dbReference type="SUPFAM" id="SSF52980">
    <property type="entry name" value="Restriction endonuclease-like"/>
    <property type="match status" value="1"/>
</dbReference>
<dbReference type="EMBL" id="PVBS01000002">
    <property type="protein sequence ID" value="PRD54104.1"/>
    <property type="molecule type" value="Genomic_DNA"/>
</dbReference>
<dbReference type="InterPro" id="IPR011335">
    <property type="entry name" value="Restrct_endonuc-II-like"/>
</dbReference>
<dbReference type="HAMAP" id="MF_00048">
    <property type="entry name" value="UPF0102"/>
    <property type="match status" value="1"/>
</dbReference>
<dbReference type="AlphaFoldDB" id="A0A2S9JLU0"/>
<dbReference type="Proteomes" id="UP000238642">
    <property type="component" value="Unassembled WGS sequence"/>
</dbReference>
<name>A0A2S9JLU0_9SPHI</name>
<comment type="similarity">
    <text evidence="1 2">Belongs to the UPF0102 family.</text>
</comment>
<dbReference type="CDD" id="cd20736">
    <property type="entry name" value="PoNe_Nuclease"/>
    <property type="match status" value="1"/>
</dbReference>
<reference evidence="3 4" key="1">
    <citation type="submission" date="2018-02" db="EMBL/GenBank/DDBJ databases">
        <title>The draft genome of Sphingobacterium gobiense H7.</title>
        <authorList>
            <person name="Li L."/>
            <person name="Liu L."/>
            <person name="Zhang X."/>
            <person name="Wang T."/>
            <person name="Liang L."/>
        </authorList>
    </citation>
    <scope>NUCLEOTIDE SEQUENCE [LARGE SCALE GENOMIC DNA]</scope>
    <source>
        <strain evidence="3 4">ACCC 05757</strain>
    </source>
</reference>
<comment type="caution">
    <text evidence="3">The sequence shown here is derived from an EMBL/GenBank/DDBJ whole genome shotgun (WGS) entry which is preliminary data.</text>
</comment>
<dbReference type="OrthoDB" id="9802516at2"/>
<evidence type="ECO:0000313" key="3">
    <source>
        <dbReference type="EMBL" id="PRD54104.1"/>
    </source>
</evidence>
<evidence type="ECO:0000313" key="4">
    <source>
        <dbReference type="Proteomes" id="UP000238642"/>
    </source>
</evidence>
<dbReference type="Gene3D" id="3.40.1350.10">
    <property type="match status" value="1"/>
</dbReference>
<organism evidence="3 4">
    <name type="scientific">Sphingobacterium gobiense</name>
    <dbReference type="NCBI Taxonomy" id="1382456"/>
    <lineage>
        <taxon>Bacteria</taxon>
        <taxon>Pseudomonadati</taxon>
        <taxon>Bacteroidota</taxon>
        <taxon>Sphingobacteriia</taxon>
        <taxon>Sphingobacteriales</taxon>
        <taxon>Sphingobacteriaceae</taxon>
        <taxon>Sphingobacterium</taxon>
    </lineage>
</organism>
<keyword evidence="4" id="KW-1185">Reference proteome</keyword>
<dbReference type="GO" id="GO:0003676">
    <property type="term" value="F:nucleic acid binding"/>
    <property type="evidence" value="ECO:0007669"/>
    <property type="project" value="InterPro"/>
</dbReference>